<dbReference type="InterPro" id="IPR016454">
    <property type="entry name" value="Cysteine_dSase"/>
</dbReference>
<name>A0A1Y3GAR6_9EURY</name>
<keyword evidence="6" id="KW-0408">Iron</keyword>
<keyword evidence="8" id="KW-0175">Coiled coil</keyword>
<comment type="similarity">
    <text evidence="2">Belongs to the class-V pyridoxal-phosphate-dependent aminotransferase family. NifS/IscS subfamily.</text>
</comment>
<evidence type="ECO:0000256" key="4">
    <source>
        <dbReference type="ARBA" id="ARBA00022723"/>
    </source>
</evidence>
<accession>A0A1Y3GAR6</accession>
<proteinExistence type="inferred from homology"/>
<keyword evidence="4" id="KW-0479">Metal-binding</keyword>
<dbReference type="EMBL" id="MRZU01000004">
    <property type="protein sequence ID" value="OUJ18518.1"/>
    <property type="molecule type" value="Genomic_DNA"/>
</dbReference>
<evidence type="ECO:0000256" key="5">
    <source>
        <dbReference type="ARBA" id="ARBA00022898"/>
    </source>
</evidence>
<keyword evidence="11" id="KW-1185">Reference proteome</keyword>
<dbReference type="AlphaFoldDB" id="A0A1Y3GAR6"/>
<comment type="cofactor">
    <cofactor evidence="1">
        <name>pyridoxal 5'-phosphate</name>
        <dbReference type="ChEBI" id="CHEBI:597326"/>
    </cofactor>
</comment>
<dbReference type="FunFam" id="3.40.640.10:FF:000084">
    <property type="entry name" value="IscS-like cysteine desulfurase"/>
    <property type="match status" value="1"/>
</dbReference>
<protein>
    <submittedName>
        <fullName evidence="10">Cysteine sulfinate desulfinase/cysteine desulfurase</fullName>
    </submittedName>
</protein>
<dbReference type="GO" id="GO:0051536">
    <property type="term" value="F:iron-sulfur cluster binding"/>
    <property type="evidence" value="ECO:0007669"/>
    <property type="project" value="UniProtKB-KW"/>
</dbReference>
<keyword evidence="7" id="KW-0411">Iron-sulfur</keyword>
<organism evidence="10 11">
    <name type="scientific">Methanonatronarchaeum thermophilum</name>
    <dbReference type="NCBI Taxonomy" id="1927129"/>
    <lineage>
        <taxon>Archaea</taxon>
        <taxon>Methanobacteriati</taxon>
        <taxon>Methanobacteriota</taxon>
        <taxon>Methanonatronarchaeia</taxon>
        <taxon>Methanonatronarchaeales</taxon>
        <taxon>Methanonatronarchaeaceae</taxon>
        <taxon>Methanonatronarchaeum</taxon>
    </lineage>
</organism>
<dbReference type="RefSeq" id="WP_086637786.1">
    <property type="nucleotide sequence ID" value="NZ_MRZU01000004.1"/>
</dbReference>
<evidence type="ECO:0000256" key="2">
    <source>
        <dbReference type="ARBA" id="ARBA00006490"/>
    </source>
</evidence>
<feature type="domain" description="Aminotransferase class V" evidence="9">
    <location>
        <begin position="9"/>
        <end position="368"/>
    </location>
</feature>
<keyword evidence="3" id="KW-0808">Transferase</keyword>
<dbReference type="GO" id="GO:0016782">
    <property type="term" value="F:transferase activity, transferring sulphur-containing groups"/>
    <property type="evidence" value="ECO:0007669"/>
    <property type="project" value="UniProtKB-ARBA"/>
</dbReference>
<dbReference type="PIRSF" id="PIRSF005572">
    <property type="entry name" value="NifS"/>
    <property type="match status" value="1"/>
</dbReference>
<evidence type="ECO:0000256" key="7">
    <source>
        <dbReference type="ARBA" id="ARBA00023014"/>
    </source>
</evidence>
<dbReference type="InterPro" id="IPR000192">
    <property type="entry name" value="Aminotrans_V_dom"/>
</dbReference>
<dbReference type="Pfam" id="PF00266">
    <property type="entry name" value="Aminotran_5"/>
    <property type="match status" value="1"/>
</dbReference>
<evidence type="ECO:0000313" key="10">
    <source>
        <dbReference type="EMBL" id="OUJ18518.1"/>
    </source>
</evidence>
<dbReference type="NCBIfam" id="NF002806">
    <property type="entry name" value="PRK02948.1"/>
    <property type="match status" value="1"/>
</dbReference>
<evidence type="ECO:0000256" key="6">
    <source>
        <dbReference type="ARBA" id="ARBA00023004"/>
    </source>
</evidence>
<dbReference type="InterPro" id="IPR015424">
    <property type="entry name" value="PyrdxlP-dep_Trfase"/>
</dbReference>
<evidence type="ECO:0000256" key="8">
    <source>
        <dbReference type="SAM" id="Coils"/>
    </source>
</evidence>
<gene>
    <name evidence="10" type="ORF">AMET1_1437</name>
</gene>
<dbReference type="PANTHER" id="PTHR11601:SF34">
    <property type="entry name" value="CYSTEINE DESULFURASE"/>
    <property type="match status" value="1"/>
</dbReference>
<comment type="caution">
    <text evidence="10">The sequence shown here is derived from an EMBL/GenBank/DDBJ whole genome shotgun (WGS) entry which is preliminary data.</text>
</comment>
<feature type="coiled-coil region" evidence="8">
    <location>
        <begin position="250"/>
        <end position="277"/>
    </location>
</feature>
<evidence type="ECO:0000256" key="3">
    <source>
        <dbReference type="ARBA" id="ARBA00022679"/>
    </source>
</evidence>
<reference evidence="10 11" key="1">
    <citation type="submission" date="2016-12" db="EMBL/GenBank/DDBJ databases">
        <title>Discovery of methanogenic haloarchaea.</title>
        <authorList>
            <person name="Sorokin D.Y."/>
            <person name="Makarova K.S."/>
            <person name="Abbas B."/>
            <person name="Ferrer M."/>
            <person name="Golyshin P.N."/>
        </authorList>
    </citation>
    <scope>NUCLEOTIDE SEQUENCE [LARGE SCALE GENOMIC DNA]</scope>
    <source>
        <strain evidence="10">AMET1</strain>
    </source>
</reference>
<dbReference type="GO" id="GO:0046872">
    <property type="term" value="F:metal ion binding"/>
    <property type="evidence" value="ECO:0007669"/>
    <property type="project" value="UniProtKB-KW"/>
</dbReference>
<dbReference type="SUPFAM" id="SSF53383">
    <property type="entry name" value="PLP-dependent transferases"/>
    <property type="match status" value="1"/>
</dbReference>
<evidence type="ECO:0000313" key="11">
    <source>
        <dbReference type="Proteomes" id="UP000195137"/>
    </source>
</evidence>
<dbReference type="PANTHER" id="PTHR11601">
    <property type="entry name" value="CYSTEINE DESULFURYLASE FAMILY MEMBER"/>
    <property type="match status" value="1"/>
</dbReference>
<dbReference type="OrthoDB" id="9577at2157"/>
<evidence type="ECO:0000256" key="1">
    <source>
        <dbReference type="ARBA" id="ARBA00001933"/>
    </source>
</evidence>
<evidence type="ECO:0000259" key="9">
    <source>
        <dbReference type="Pfam" id="PF00266"/>
    </source>
</evidence>
<dbReference type="Gene3D" id="3.90.1150.10">
    <property type="entry name" value="Aspartate Aminotransferase, domain 1"/>
    <property type="match status" value="1"/>
</dbReference>
<dbReference type="Gene3D" id="1.10.260.50">
    <property type="match status" value="1"/>
</dbReference>
<dbReference type="InterPro" id="IPR015421">
    <property type="entry name" value="PyrdxlP-dep_Trfase_major"/>
</dbReference>
<keyword evidence="5" id="KW-0663">Pyridoxal phosphate</keyword>
<dbReference type="Gene3D" id="3.40.640.10">
    <property type="entry name" value="Type I PLP-dependent aspartate aminotransferase-like (Major domain)"/>
    <property type="match status" value="1"/>
</dbReference>
<dbReference type="InterPro" id="IPR015422">
    <property type="entry name" value="PyrdxlP-dep_Trfase_small"/>
</dbReference>
<sequence length="386" mass="42924">MSINKSDIIYADNNATTPIDPDVYKEMKPYLQERYGNPNSLHIKGREAKQAIEEAREKVASLINADTKEIIFTSCATESNNQAIKGIVNKTDKKGHIITTKTEHKSIINPIKHLEREGHEVTYLNVDKNGYVNPQELKKAIKENTILVSIHYANNEIGTIQPIKKLAKTTPKDIPFHTDAAQIPGKIDINVKNLEIDLLTINGHKMYGPKGIGALWINKKTKIQPLLHGGGQENNRRSGTENVPYIVGFGKAAEKAKESLKKEQKKLTEMHEKILTQIPQKIENTKINGPQKNRLPGNANISFKGIEGEALVLRLEDKGIMASTGSACASETLEPSHVLIETGVPEELAHSSLRISFGRFNEMQDVEKIIETLPEEVKKLRSISAV</sequence>
<dbReference type="Proteomes" id="UP000195137">
    <property type="component" value="Unassembled WGS sequence"/>
</dbReference>